<evidence type="ECO:0000313" key="4">
    <source>
        <dbReference type="Proteomes" id="UP000539372"/>
    </source>
</evidence>
<accession>A0A7Y0DZ60</accession>
<dbReference type="AlphaFoldDB" id="A0A7Y0DZ60"/>
<feature type="compositionally biased region" description="Acidic residues" evidence="2">
    <location>
        <begin position="125"/>
        <end position="141"/>
    </location>
</feature>
<sequence length="155" mass="16277">MRSHIAEGMTVTGDIDGDIDLLLDGKLEGNLRCRAVTIGKLGSLIGKISAQEAFIDGRIEGDIDAKSVHLNETAVVIGDVRHEVVEVAAGARIEGHYSRSEELQKIEAPKDPPVSAGVTISAAVQDEDDETSTDADDEDRDGADVVTLGPSSKVG</sequence>
<protein>
    <submittedName>
        <fullName evidence="3">Polymer-forming cytoskeletal protein</fullName>
    </submittedName>
</protein>
<reference evidence="3 4" key="1">
    <citation type="submission" date="2020-04" db="EMBL/GenBank/DDBJ databases">
        <title>Rhodospirillaceae bacterium KN72 isolated from deep sea.</title>
        <authorList>
            <person name="Zhang D.-C."/>
        </authorList>
    </citation>
    <scope>NUCLEOTIDE SEQUENCE [LARGE SCALE GENOMIC DNA]</scope>
    <source>
        <strain evidence="3 4">KN72</strain>
    </source>
</reference>
<gene>
    <name evidence="3" type="ORF">HH303_03435</name>
</gene>
<organism evidence="3 4">
    <name type="scientific">Pacificispira spongiicola</name>
    <dbReference type="NCBI Taxonomy" id="2729598"/>
    <lineage>
        <taxon>Bacteria</taxon>
        <taxon>Pseudomonadati</taxon>
        <taxon>Pseudomonadota</taxon>
        <taxon>Alphaproteobacteria</taxon>
        <taxon>Rhodospirillales</taxon>
        <taxon>Rhodospirillaceae</taxon>
        <taxon>Pacificispira</taxon>
    </lineage>
</organism>
<feature type="compositionally biased region" description="Basic and acidic residues" evidence="2">
    <location>
        <begin position="101"/>
        <end position="110"/>
    </location>
</feature>
<comment type="caution">
    <text evidence="3">The sequence shown here is derived from an EMBL/GenBank/DDBJ whole genome shotgun (WGS) entry which is preliminary data.</text>
</comment>
<proteinExistence type="inferred from homology"/>
<keyword evidence="4" id="KW-1185">Reference proteome</keyword>
<dbReference type="Proteomes" id="UP000539372">
    <property type="component" value="Unassembled WGS sequence"/>
</dbReference>
<evidence type="ECO:0000256" key="2">
    <source>
        <dbReference type="SAM" id="MobiDB-lite"/>
    </source>
</evidence>
<dbReference type="PANTHER" id="PTHR35024">
    <property type="entry name" value="HYPOTHETICAL CYTOSOLIC PROTEIN"/>
    <property type="match status" value="1"/>
</dbReference>
<dbReference type="InterPro" id="IPR007607">
    <property type="entry name" value="BacA/B"/>
</dbReference>
<dbReference type="PANTHER" id="PTHR35024:SF4">
    <property type="entry name" value="POLYMER-FORMING CYTOSKELETAL PROTEIN"/>
    <property type="match status" value="1"/>
</dbReference>
<name>A0A7Y0DZ60_9PROT</name>
<feature type="region of interest" description="Disordered" evidence="2">
    <location>
        <begin position="101"/>
        <end position="155"/>
    </location>
</feature>
<dbReference type="Pfam" id="PF04519">
    <property type="entry name" value="Bactofilin"/>
    <property type="match status" value="1"/>
</dbReference>
<comment type="similarity">
    <text evidence="1">Belongs to the bactofilin family.</text>
</comment>
<evidence type="ECO:0000313" key="3">
    <source>
        <dbReference type="EMBL" id="NMM43516.1"/>
    </source>
</evidence>
<dbReference type="EMBL" id="JABBNT010000001">
    <property type="protein sequence ID" value="NMM43516.1"/>
    <property type="molecule type" value="Genomic_DNA"/>
</dbReference>
<evidence type="ECO:0000256" key="1">
    <source>
        <dbReference type="ARBA" id="ARBA00044755"/>
    </source>
</evidence>
<dbReference type="RefSeq" id="WP_169623788.1">
    <property type="nucleotide sequence ID" value="NZ_JABBNT010000001.1"/>
</dbReference>